<dbReference type="STRING" id="1236220.SAMN04488112_11945"/>
<dbReference type="EMBL" id="FMZA01000019">
    <property type="protein sequence ID" value="SDC86353.1"/>
    <property type="molecule type" value="Genomic_DNA"/>
</dbReference>
<gene>
    <name evidence="4" type="ORF">SAMN04488112_11945</name>
</gene>
<feature type="compositionally biased region" description="Pro residues" evidence="2">
    <location>
        <begin position="26"/>
        <end position="38"/>
    </location>
</feature>
<evidence type="ECO:0000256" key="1">
    <source>
        <dbReference type="SAM" id="Coils"/>
    </source>
</evidence>
<protein>
    <submittedName>
        <fullName evidence="4">Septum formation initiator</fullName>
    </submittedName>
</protein>
<feature type="coiled-coil region" evidence="1">
    <location>
        <begin position="69"/>
        <end position="103"/>
    </location>
</feature>
<keyword evidence="3" id="KW-1133">Transmembrane helix</keyword>
<evidence type="ECO:0000256" key="2">
    <source>
        <dbReference type="SAM" id="MobiDB-lite"/>
    </source>
</evidence>
<dbReference type="Proteomes" id="UP000199387">
    <property type="component" value="Unassembled WGS sequence"/>
</dbReference>
<dbReference type="InterPro" id="IPR007060">
    <property type="entry name" value="FtsL/DivIC"/>
</dbReference>
<name>A0A1G6Q1W4_9BACL</name>
<keyword evidence="3" id="KW-0472">Membrane</keyword>
<feature type="compositionally biased region" description="Basic and acidic residues" evidence="2">
    <location>
        <begin position="1"/>
        <end position="11"/>
    </location>
</feature>
<evidence type="ECO:0000313" key="5">
    <source>
        <dbReference type="Proteomes" id="UP000199387"/>
    </source>
</evidence>
<dbReference type="AlphaFoldDB" id="A0A1G6Q1W4"/>
<organism evidence="4 5">
    <name type="scientific">Melghirimyces thermohalophilus</name>
    <dbReference type="NCBI Taxonomy" id="1236220"/>
    <lineage>
        <taxon>Bacteria</taxon>
        <taxon>Bacillati</taxon>
        <taxon>Bacillota</taxon>
        <taxon>Bacilli</taxon>
        <taxon>Bacillales</taxon>
        <taxon>Thermoactinomycetaceae</taxon>
        <taxon>Melghirimyces</taxon>
    </lineage>
</organism>
<reference evidence="4 5" key="1">
    <citation type="submission" date="2016-10" db="EMBL/GenBank/DDBJ databases">
        <authorList>
            <person name="de Groot N.N."/>
        </authorList>
    </citation>
    <scope>NUCLEOTIDE SEQUENCE [LARGE SCALE GENOMIC DNA]</scope>
    <source>
        <strain evidence="4 5">DSM 45514</strain>
    </source>
</reference>
<dbReference type="OrthoDB" id="2991591at2"/>
<dbReference type="Pfam" id="PF04977">
    <property type="entry name" value="DivIC"/>
    <property type="match status" value="1"/>
</dbReference>
<evidence type="ECO:0000313" key="4">
    <source>
        <dbReference type="EMBL" id="SDC86353.1"/>
    </source>
</evidence>
<keyword evidence="1" id="KW-0175">Coiled coil</keyword>
<sequence length="129" mass="15328">MMNRGSEEKVVSFRSRSSQAFQSNPPNQPTPSRPPLPPHVRRRRWIWLITMLIIILWSGSQLFVQAREVHSKEMDLLKEKKHLEQLQQENRALEQEVDRLHDEAYLFELARKLGYKKPGEEILDLPDMR</sequence>
<keyword evidence="3" id="KW-0812">Transmembrane</keyword>
<accession>A0A1G6Q1W4</accession>
<feature type="region of interest" description="Disordered" evidence="2">
    <location>
        <begin position="1"/>
        <end position="38"/>
    </location>
</feature>
<feature type="transmembrane region" description="Helical" evidence="3">
    <location>
        <begin position="45"/>
        <end position="64"/>
    </location>
</feature>
<feature type="compositionally biased region" description="Low complexity" evidence="2">
    <location>
        <begin position="12"/>
        <end position="25"/>
    </location>
</feature>
<proteinExistence type="predicted"/>
<evidence type="ECO:0000256" key="3">
    <source>
        <dbReference type="SAM" id="Phobius"/>
    </source>
</evidence>
<keyword evidence="5" id="KW-1185">Reference proteome</keyword>